<gene>
    <name evidence="2" type="ORF">FRACA_490001</name>
</gene>
<protein>
    <recommendedName>
        <fullName evidence="4">PknH-like extracellular domain-containing protein</fullName>
    </recommendedName>
</protein>
<evidence type="ECO:0000313" key="2">
    <source>
        <dbReference type="EMBL" id="SNQ50569.1"/>
    </source>
</evidence>
<dbReference type="AlphaFoldDB" id="A0A2I2KY34"/>
<dbReference type="Proteomes" id="UP000234331">
    <property type="component" value="Unassembled WGS sequence"/>
</dbReference>
<evidence type="ECO:0000256" key="1">
    <source>
        <dbReference type="SAM" id="MobiDB-lite"/>
    </source>
</evidence>
<evidence type="ECO:0000313" key="3">
    <source>
        <dbReference type="Proteomes" id="UP000234331"/>
    </source>
</evidence>
<accession>A0A2I2KY34</accession>
<organism evidence="2 3">
    <name type="scientific">Frankia canadensis</name>
    <dbReference type="NCBI Taxonomy" id="1836972"/>
    <lineage>
        <taxon>Bacteria</taxon>
        <taxon>Bacillati</taxon>
        <taxon>Actinomycetota</taxon>
        <taxon>Actinomycetes</taxon>
        <taxon>Frankiales</taxon>
        <taxon>Frankiaceae</taxon>
        <taxon>Frankia</taxon>
    </lineage>
</organism>
<reference evidence="2 3" key="1">
    <citation type="submission" date="2017-06" db="EMBL/GenBank/DDBJ databases">
        <authorList>
            <person name="Kim H.J."/>
            <person name="Triplett B.A."/>
        </authorList>
    </citation>
    <scope>NUCLEOTIDE SEQUENCE [LARGE SCALE GENOMIC DNA]</scope>
    <source>
        <strain evidence="2">FRACA_ARgP5</strain>
    </source>
</reference>
<evidence type="ECO:0008006" key="4">
    <source>
        <dbReference type="Google" id="ProtNLM"/>
    </source>
</evidence>
<sequence length="226" mass="24461">MLISIVAALALTPLAAWRINEGLGERAVPMPKPAQTAPRSPDFAPSRVPSEEALKAAILSATDFPGWRGTENPFSVDSLQLCGHAAKVKSATNTAGRLFIEGSQIYGGISVQSGATGFVTDRDAINFMSEVQSRANSCVSWPKKDVTLQVERVERARFGEESIRVSTTTQSGGIPAEIQFVYIRRESTIALLYYRAGGGYLAKPELDESSVDHFADILDSRIRTIN</sequence>
<name>A0A2I2KY34_9ACTN</name>
<proteinExistence type="predicted"/>
<feature type="region of interest" description="Disordered" evidence="1">
    <location>
        <begin position="28"/>
        <end position="47"/>
    </location>
</feature>
<dbReference type="EMBL" id="FZMO01000434">
    <property type="protein sequence ID" value="SNQ50569.1"/>
    <property type="molecule type" value="Genomic_DNA"/>
</dbReference>
<keyword evidence="3" id="KW-1185">Reference proteome</keyword>